<evidence type="ECO:0000256" key="4">
    <source>
        <dbReference type="RuleBase" id="RU003719"/>
    </source>
</evidence>
<dbReference type="EMBL" id="BSKO01000001">
    <property type="protein sequence ID" value="GLO67491.1"/>
    <property type="molecule type" value="Genomic_DNA"/>
</dbReference>
<name>A0ABQ5TKY0_9BACI</name>
<feature type="domain" description="D-isomer specific 2-hydroxyacid dehydrogenase catalytic" evidence="5">
    <location>
        <begin position="17"/>
        <end position="320"/>
    </location>
</feature>
<dbReference type="PANTHER" id="PTHR43761">
    <property type="entry name" value="D-ISOMER SPECIFIC 2-HYDROXYACID DEHYDROGENASE FAMILY PROTEIN (AFU_ORTHOLOGUE AFUA_1G13630)"/>
    <property type="match status" value="1"/>
</dbReference>
<protein>
    <submittedName>
        <fullName evidence="7">Dehydrogenase</fullName>
    </submittedName>
</protein>
<accession>A0ABQ5TKY0</accession>
<dbReference type="InterPro" id="IPR006140">
    <property type="entry name" value="D-isomer_DH_NAD-bd"/>
</dbReference>
<dbReference type="InterPro" id="IPR036291">
    <property type="entry name" value="NAD(P)-bd_dom_sf"/>
</dbReference>
<evidence type="ECO:0000259" key="5">
    <source>
        <dbReference type="Pfam" id="PF00389"/>
    </source>
</evidence>
<dbReference type="Pfam" id="PF00389">
    <property type="entry name" value="2-Hacid_dh"/>
    <property type="match status" value="1"/>
</dbReference>
<dbReference type="PROSITE" id="PS00065">
    <property type="entry name" value="D_2_HYDROXYACID_DH_1"/>
    <property type="match status" value="1"/>
</dbReference>
<evidence type="ECO:0000313" key="8">
    <source>
        <dbReference type="Proteomes" id="UP001275436"/>
    </source>
</evidence>
<dbReference type="InterPro" id="IPR029752">
    <property type="entry name" value="D-isomer_DH_CS1"/>
</dbReference>
<evidence type="ECO:0000256" key="2">
    <source>
        <dbReference type="ARBA" id="ARBA00023002"/>
    </source>
</evidence>
<evidence type="ECO:0000256" key="3">
    <source>
        <dbReference type="ARBA" id="ARBA00023027"/>
    </source>
</evidence>
<evidence type="ECO:0000313" key="7">
    <source>
        <dbReference type="EMBL" id="GLO67491.1"/>
    </source>
</evidence>
<proteinExistence type="inferred from homology"/>
<dbReference type="SUPFAM" id="SSF52283">
    <property type="entry name" value="Formate/glycerate dehydrogenase catalytic domain-like"/>
    <property type="match status" value="1"/>
</dbReference>
<dbReference type="PROSITE" id="PS00671">
    <property type="entry name" value="D_2_HYDROXYACID_DH_3"/>
    <property type="match status" value="1"/>
</dbReference>
<reference evidence="7 8" key="1">
    <citation type="submission" date="2023-02" db="EMBL/GenBank/DDBJ databases">
        <title>Oceanobacillus kimchii IFOP_LL358 isolated form Alexandrium catenella lab strain.</title>
        <authorList>
            <person name="Gajardo G."/>
            <person name="Ueki S."/>
            <person name="Maruyama F."/>
        </authorList>
    </citation>
    <scope>NUCLEOTIDE SEQUENCE [LARGE SCALE GENOMIC DNA]</scope>
    <source>
        <strain evidence="7 8">IFOP_LL358</strain>
    </source>
</reference>
<dbReference type="InterPro" id="IPR029753">
    <property type="entry name" value="D-isomer_DH_CS"/>
</dbReference>
<organism evidence="7 8">
    <name type="scientific">Oceanobacillus kimchii</name>
    <dbReference type="NCBI Taxonomy" id="746691"/>
    <lineage>
        <taxon>Bacteria</taxon>
        <taxon>Bacillati</taxon>
        <taxon>Bacillota</taxon>
        <taxon>Bacilli</taxon>
        <taxon>Bacillales</taxon>
        <taxon>Bacillaceae</taxon>
        <taxon>Oceanobacillus</taxon>
    </lineage>
</organism>
<dbReference type="Gene3D" id="3.40.50.720">
    <property type="entry name" value="NAD(P)-binding Rossmann-like Domain"/>
    <property type="match status" value="2"/>
</dbReference>
<dbReference type="CDD" id="cd05299">
    <property type="entry name" value="CtBP_dh"/>
    <property type="match status" value="1"/>
</dbReference>
<comment type="similarity">
    <text evidence="1 4">Belongs to the D-isomer specific 2-hydroxyacid dehydrogenase family.</text>
</comment>
<dbReference type="InterPro" id="IPR006139">
    <property type="entry name" value="D-isomer_2_OHA_DH_cat_dom"/>
</dbReference>
<sequence length="329" mass="37118">MLKKKVLITDCDHGNVDVEKETLEKEGISFELEQCNTEDDLISKGKGYEVFINQYAPITRRVIENLPDLKLVVRYGVGVDNVDTDAATEHGVQVCNVPDYGMNEVADQALAMMLNFTRSISLMNSYVRKGIWDYQKSVPLYRHSEQTVGVIGVGRIGSSFAKKVKSLGCRVVAYDTKYLDNKSKKSPEYIDEFLSLDELLEQADVVSIHCPLDKARNLIDEKELLKMKPTAYLINVSRGGIINEKALNKALTNHWIAGAAVDVAENEPLQPESALLEHDNFICTPHMGWYSEQAALELKRKVAEESIRYMNGDQVHYPINFKNEKESIQ</sequence>
<feature type="domain" description="D-isomer specific 2-hydroxyacid dehydrogenase NAD-binding" evidence="6">
    <location>
        <begin position="110"/>
        <end position="288"/>
    </location>
</feature>
<evidence type="ECO:0000259" key="6">
    <source>
        <dbReference type="Pfam" id="PF02826"/>
    </source>
</evidence>
<dbReference type="InterPro" id="IPR043322">
    <property type="entry name" value="CtBP"/>
</dbReference>
<comment type="caution">
    <text evidence="7">The sequence shown here is derived from an EMBL/GenBank/DDBJ whole genome shotgun (WGS) entry which is preliminary data.</text>
</comment>
<dbReference type="Pfam" id="PF02826">
    <property type="entry name" value="2-Hacid_dh_C"/>
    <property type="match status" value="1"/>
</dbReference>
<keyword evidence="8" id="KW-1185">Reference proteome</keyword>
<dbReference type="Proteomes" id="UP001275436">
    <property type="component" value="Unassembled WGS sequence"/>
</dbReference>
<dbReference type="PANTHER" id="PTHR43761:SF1">
    <property type="entry name" value="D-ISOMER SPECIFIC 2-HYDROXYACID DEHYDROGENASE CATALYTIC DOMAIN-CONTAINING PROTEIN-RELATED"/>
    <property type="match status" value="1"/>
</dbReference>
<keyword evidence="2 4" id="KW-0560">Oxidoreductase</keyword>
<gene>
    <name evidence="7" type="ORF">MACH08_32750</name>
</gene>
<dbReference type="RefSeq" id="WP_017798016.1">
    <property type="nucleotide sequence ID" value="NZ_BSKO01000001.1"/>
</dbReference>
<evidence type="ECO:0000256" key="1">
    <source>
        <dbReference type="ARBA" id="ARBA00005854"/>
    </source>
</evidence>
<dbReference type="SUPFAM" id="SSF51735">
    <property type="entry name" value="NAD(P)-binding Rossmann-fold domains"/>
    <property type="match status" value="1"/>
</dbReference>
<dbReference type="InterPro" id="IPR050418">
    <property type="entry name" value="D-iso_2-hydroxyacid_DH_PdxB"/>
</dbReference>
<keyword evidence="3" id="KW-0520">NAD</keyword>